<gene>
    <name evidence="6" type="ORF">FBUS_05442</name>
</gene>
<dbReference type="InterPro" id="IPR025258">
    <property type="entry name" value="RH_dom"/>
</dbReference>
<evidence type="ECO:0000259" key="5">
    <source>
        <dbReference type="SMART" id="SM01175"/>
    </source>
</evidence>
<evidence type="ECO:0000313" key="6">
    <source>
        <dbReference type="EMBL" id="KAA0189345.1"/>
    </source>
</evidence>
<feature type="non-terminal residue" evidence="6">
    <location>
        <position position="1"/>
    </location>
</feature>
<protein>
    <recommendedName>
        <fullName evidence="5">Rubicon Homology domain-containing protein</fullName>
    </recommendedName>
</protein>
<keyword evidence="4" id="KW-0862">Zinc</keyword>
<feature type="domain" description="Rubicon Homology" evidence="5">
    <location>
        <begin position="424"/>
        <end position="546"/>
    </location>
</feature>
<reference evidence="6" key="1">
    <citation type="submission" date="2019-05" db="EMBL/GenBank/DDBJ databases">
        <title>Annotation for the trematode Fasciolopsis buski.</title>
        <authorList>
            <person name="Choi Y.-J."/>
        </authorList>
    </citation>
    <scope>NUCLEOTIDE SEQUENCE</scope>
    <source>
        <strain evidence="6">HT</strain>
        <tissue evidence="6">Whole worm</tissue>
    </source>
</reference>
<dbReference type="PANTHER" id="PTHR12326">
    <property type="entry name" value="PLECKSTRIN HOMOLOGY DOMAIN CONTAINING PROTEIN"/>
    <property type="match status" value="1"/>
</dbReference>
<evidence type="ECO:0000313" key="7">
    <source>
        <dbReference type="Proteomes" id="UP000728185"/>
    </source>
</evidence>
<sequence length="556" mass="61479">SSSDVDFTGRTRSSDNFDQGSVVEGKHLLLPGRSDFEDELVREVAHLELAEFVIGEMEALKAMTQTESLSANKTWPTNQMSSIIRSAVFTGRNKTKITRNFDGQRSTLSSLGLLALLDPQNLRVLPTVQNNPVQNQTKDNGPSPFADLFGRIQQGLSVDPNDWDPKLNQPCSCFFSPSSSANQPKEAEHYEEDLAQSHVVTTLASNLLTSSLERVTTQPSDSPARQFLKELHQLLVVSCDADWAFHCSSGSVRPNPIELSPARVLIPSNSAVVLPLLNDSGGQRVDLVSLGPQGRFPIAHDDFPGRRRCHSFSSLDYKASIADRENATDLDPSMDLSNASVHRILDPNRYTPSLQFDPKSNCRMQRRLDSCTSSFSVPLDSVGPVDGYGSVNAICTPLPYSLLINAPVLKSKRKMILLSQNNCCAGCGLFVETPQPLLTSLQALPPHWLSSPDLWSIADLCAVRDGQLDRELRQTLQPIVDHLSTCARCRAQGFVCEICHSGQILFPFGQVNTVSCPVCMACFHRSCLRNPKPENCPRCLRRAQRQVQRQQQQEQR</sequence>
<dbReference type="PANTHER" id="PTHR12326:SF3">
    <property type="entry name" value="DIFFERENTIALLY EXPRESSED IN FDCP 8 HOMOLOG"/>
    <property type="match status" value="1"/>
</dbReference>
<dbReference type="AlphaFoldDB" id="A0A8E0VER8"/>
<dbReference type="Proteomes" id="UP000728185">
    <property type="component" value="Unassembled WGS sequence"/>
</dbReference>
<evidence type="ECO:0000256" key="2">
    <source>
        <dbReference type="ARBA" id="ARBA00022737"/>
    </source>
</evidence>
<dbReference type="OrthoDB" id="10067503at2759"/>
<comment type="caution">
    <text evidence="6">The sequence shown here is derived from an EMBL/GenBank/DDBJ whole genome shotgun (WGS) entry which is preliminary data.</text>
</comment>
<name>A0A8E0VER8_9TREM</name>
<dbReference type="SMART" id="SM01175">
    <property type="entry name" value="DUF4206"/>
    <property type="match status" value="1"/>
</dbReference>
<accession>A0A8E0VER8</accession>
<organism evidence="6 7">
    <name type="scientific">Fasciolopsis buskii</name>
    <dbReference type="NCBI Taxonomy" id="27845"/>
    <lineage>
        <taxon>Eukaryota</taxon>
        <taxon>Metazoa</taxon>
        <taxon>Spiralia</taxon>
        <taxon>Lophotrochozoa</taxon>
        <taxon>Platyhelminthes</taxon>
        <taxon>Trematoda</taxon>
        <taxon>Digenea</taxon>
        <taxon>Plagiorchiida</taxon>
        <taxon>Echinostomata</taxon>
        <taxon>Echinostomatoidea</taxon>
        <taxon>Fasciolidae</taxon>
        <taxon>Fasciolopsis</taxon>
    </lineage>
</organism>
<evidence type="ECO:0000256" key="1">
    <source>
        <dbReference type="ARBA" id="ARBA00022723"/>
    </source>
</evidence>
<evidence type="ECO:0000256" key="4">
    <source>
        <dbReference type="ARBA" id="ARBA00022833"/>
    </source>
</evidence>
<keyword evidence="7" id="KW-1185">Reference proteome</keyword>
<dbReference type="GO" id="GO:0008270">
    <property type="term" value="F:zinc ion binding"/>
    <property type="evidence" value="ECO:0007669"/>
    <property type="project" value="UniProtKB-KW"/>
</dbReference>
<keyword evidence="1" id="KW-0479">Metal-binding</keyword>
<keyword evidence="2" id="KW-0677">Repeat</keyword>
<dbReference type="Pfam" id="PF13901">
    <property type="entry name" value="RH_dom"/>
    <property type="match status" value="1"/>
</dbReference>
<proteinExistence type="predicted"/>
<dbReference type="InterPro" id="IPR051366">
    <property type="entry name" value="DEF8"/>
</dbReference>
<evidence type="ECO:0000256" key="3">
    <source>
        <dbReference type="ARBA" id="ARBA00022771"/>
    </source>
</evidence>
<keyword evidence="3" id="KW-0863">Zinc-finger</keyword>
<dbReference type="EMBL" id="LUCM01007799">
    <property type="protein sequence ID" value="KAA0189345.1"/>
    <property type="molecule type" value="Genomic_DNA"/>
</dbReference>